<dbReference type="Proteomes" id="UP001234798">
    <property type="component" value="Chromosome"/>
</dbReference>
<dbReference type="InterPro" id="IPR012373">
    <property type="entry name" value="Ferrdict_sens_TM"/>
</dbReference>
<dbReference type="PANTHER" id="PTHR30273:SF2">
    <property type="entry name" value="PROTEIN FECR"/>
    <property type="match status" value="1"/>
</dbReference>
<dbReference type="Pfam" id="PF16220">
    <property type="entry name" value="DUF4880"/>
    <property type="match status" value="1"/>
</dbReference>
<reference evidence="3 4" key="1">
    <citation type="submission" date="2023-08" db="EMBL/GenBank/DDBJ databases">
        <title>Achromobacter seleniivolatilans sp. nov., isolated from seleniferous soil.</title>
        <authorList>
            <person name="Zhang S."/>
            <person name="Li K."/>
            <person name="Peng J."/>
            <person name="Zhao Q."/>
            <person name="Wang H."/>
            <person name="Guo Y."/>
        </authorList>
    </citation>
    <scope>NUCLEOTIDE SEQUENCE [LARGE SCALE GENOMIC DNA]</scope>
    <source>
        <strain evidence="3 4">R39</strain>
    </source>
</reference>
<dbReference type="Pfam" id="PF04773">
    <property type="entry name" value="FecR"/>
    <property type="match status" value="1"/>
</dbReference>
<dbReference type="PANTHER" id="PTHR30273">
    <property type="entry name" value="PERIPLASMIC SIGNAL SENSOR AND SIGMA FACTOR ACTIVATOR FECR-RELATED"/>
    <property type="match status" value="1"/>
</dbReference>
<dbReference type="InterPro" id="IPR006860">
    <property type="entry name" value="FecR"/>
</dbReference>
<evidence type="ECO:0000259" key="1">
    <source>
        <dbReference type="Pfam" id="PF04773"/>
    </source>
</evidence>
<organism evidence="3 4">
    <name type="scientific">Achromobacter seleniivolatilans</name>
    <dbReference type="NCBI Taxonomy" id="3047478"/>
    <lineage>
        <taxon>Bacteria</taxon>
        <taxon>Pseudomonadati</taxon>
        <taxon>Pseudomonadota</taxon>
        <taxon>Betaproteobacteria</taxon>
        <taxon>Burkholderiales</taxon>
        <taxon>Alcaligenaceae</taxon>
        <taxon>Achromobacter</taxon>
    </lineage>
</organism>
<keyword evidence="4" id="KW-1185">Reference proteome</keyword>
<dbReference type="InterPro" id="IPR032623">
    <property type="entry name" value="FecR_N"/>
</dbReference>
<name>A0ABY9M5T9_9BURK</name>
<dbReference type="Gene3D" id="2.60.120.1440">
    <property type="match status" value="1"/>
</dbReference>
<sequence>MSEGVASGRAAADGAVAEAIVEQAVGWYVRLASGVHTAADEAACARWRQAHPDHDRAWQRLQSLNATVSRGAARIDSLAARSTLARASSLSHRRRALKALVWAGAGGLGWYGVQEQAMLRTQFGTLTADLSTSSGELRDVTLADGTRLQLNTATAVNVQYSGGERRIVLLQGEVMVTTAPDRAGRPFVVGTREGTLQPIGTRYAVWRGPSAGGDYDVTSVAVHEGQVQVRNADAAAGAMMVLRAGEQTRFSRLRIEPVVALDENRQSWAGGSLTAAGMRLADFVENLARYRPGRLRCAPEVGNLIITGAWPLNGPDPTDRILESLERRLPLRVHRYTRYWVTIAAR</sequence>
<dbReference type="EMBL" id="CP132976">
    <property type="protein sequence ID" value="WMD22372.1"/>
    <property type="molecule type" value="Genomic_DNA"/>
</dbReference>
<evidence type="ECO:0000313" key="4">
    <source>
        <dbReference type="Proteomes" id="UP001234798"/>
    </source>
</evidence>
<gene>
    <name evidence="3" type="ORF">RAS12_08335</name>
</gene>
<protein>
    <submittedName>
        <fullName evidence="3">FecR domain-containing protein</fullName>
    </submittedName>
</protein>
<evidence type="ECO:0000313" key="3">
    <source>
        <dbReference type="EMBL" id="WMD22372.1"/>
    </source>
</evidence>
<feature type="domain" description="FecR N-terminal" evidence="2">
    <location>
        <begin position="22"/>
        <end position="64"/>
    </location>
</feature>
<dbReference type="PIRSF" id="PIRSF018266">
    <property type="entry name" value="FecR"/>
    <property type="match status" value="1"/>
</dbReference>
<dbReference type="RefSeq" id="WP_306947148.1">
    <property type="nucleotide sequence ID" value="NZ_CP132976.1"/>
</dbReference>
<proteinExistence type="predicted"/>
<feature type="domain" description="FecR protein" evidence="1">
    <location>
        <begin position="129"/>
        <end position="228"/>
    </location>
</feature>
<evidence type="ECO:0000259" key="2">
    <source>
        <dbReference type="Pfam" id="PF16220"/>
    </source>
</evidence>
<accession>A0ABY9M5T9</accession>